<name>A0A4D7C8C3_9SPHN</name>
<dbReference type="KEGG" id="hgn:E6W36_09205"/>
<dbReference type="CDD" id="cd04776">
    <property type="entry name" value="HTH_GnyR"/>
    <property type="match status" value="1"/>
</dbReference>
<dbReference type="PANTHER" id="PTHR30204:SF58">
    <property type="entry name" value="HTH-TYPE TRANSCRIPTIONAL REGULATOR YFMP"/>
    <property type="match status" value="1"/>
</dbReference>
<feature type="domain" description="HTH merR-type" evidence="2">
    <location>
        <begin position="14"/>
        <end position="81"/>
    </location>
</feature>
<dbReference type="InterPro" id="IPR000551">
    <property type="entry name" value="MerR-type_HTH_dom"/>
</dbReference>
<keyword evidence="4" id="KW-1185">Reference proteome</keyword>
<proteinExistence type="predicted"/>
<organism evidence="3 4">
    <name type="scientific">Hankyongella ginsenosidimutans</name>
    <dbReference type="NCBI Taxonomy" id="1763828"/>
    <lineage>
        <taxon>Bacteria</taxon>
        <taxon>Pseudomonadati</taxon>
        <taxon>Pseudomonadota</taxon>
        <taxon>Alphaproteobacteria</taxon>
        <taxon>Sphingomonadales</taxon>
        <taxon>Sphingomonadaceae</taxon>
        <taxon>Hankyongella</taxon>
    </lineage>
</organism>
<dbReference type="Pfam" id="PF13411">
    <property type="entry name" value="MerR_1"/>
    <property type="match status" value="1"/>
</dbReference>
<reference evidence="4" key="1">
    <citation type="submission" date="2019-04" db="EMBL/GenBank/DDBJ databases">
        <title>Complete genome sequence of Sphingomonas sp. W1-2-3.</title>
        <authorList>
            <person name="Im W.T."/>
        </authorList>
    </citation>
    <scope>NUCLEOTIDE SEQUENCE [LARGE SCALE GENOMIC DNA]</scope>
    <source>
        <strain evidence="4">W1-2-3</strain>
    </source>
</reference>
<dbReference type="InterPro" id="IPR047057">
    <property type="entry name" value="MerR_fam"/>
</dbReference>
<dbReference type="GO" id="GO:0003677">
    <property type="term" value="F:DNA binding"/>
    <property type="evidence" value="ECO:0007669"/>
    <property type="project" value="UniProtKB-KW"/>
</dbReference>
<keyword evidence="1 3" id="KW-0238">DNA-binding</keyword>
<dbReference type="SMART" id="SM00422">
    <property type="entry name" value="HTH_MERR"/>
    <property type="match status" value="1"/>
</dbReference>
<dbReference type="EMBL" id="CP039704">
    <property type="protein sequence ID" value="QCI80550.1"/>
    <property type="molecule type" value="Genomic_DNA"/>
</dbReference>
<dbReference type="AlphaFoldDB" id="A0A4D7C8C3"/>
<evidence type="ECO:0000313" key="4">
    <source>
        <dbReference type="Proteomes" id="UP000298714"/>
    </source>
</evidence>
<accession>A0A4D7C8C3</accession>
<evidence type="ECO:0000259" key="2">
    <source>
        <dbReference type="PROSITE" id="PS50937"/>
    </source>
</evidence>
<sequence>MFEPDASHVPADARFTITELAEQFGITTRTIRYYEDEGMISPERQGQNRIYCKRDYARLRWILRGKRTGFSLSEIREMLDLYDLGDGRERQREVTLSHCRAKLQALKEQRADIDFLIEELEHFCVMLNHKVNSRQPVG</sequence>
<dbReference type="Proteomes" id="UP000298714">
    <property type="component" value="Chromosome"/>
</dbReference>
<dbReference type="PANTHER" id="PTHR30204">
    <property type="entry name" value="REDOX-CYCLING DRUG-SENSING TRANSCRIPTIONAL ACTIVATOR SOXR"/>
    <property type="match status" value="1"/>
</dbReference>
<evidence type="ECO:0000313" key="3">
    <source>
        <dbReference type="EMBL" id="QCI80550.1"/>
    </source>
</evidence>
<gene>
    <name evidence="3" type="ORF">E6W36_09205</name>
</gene>
<evidence type="ECO:0000256" key="1">
    <source>
        <dbReference type="ARBA" id="ARBA00023125"/>
    </source>
</evidence>
<dbReference type="Gene3D" id="1.10.1660.10">
    <property type="match status" value="1"/>
</dbReference>
<dbReference type="GO" id="GO:0003700">
    <property type="term" value="F:DNA-binding transcription factor activity"/>
    <property type="evidence" value="ECO:0007669"/>
    <property type="project" value="InterPro"/>
</dbReference>
<protein>
    <submittedName>
        <fullName evidence="3">MerR family DNA-binding transcriptional regulator</fullName>
    </submittedName>
</protein>
<dbReference type="PROSITE" id="PS50937">
    <property type="entry name" value="HTH_MERR_2"/>
    <property type="match status" value="1"/>
</dbReference>
<dbReference type="InterPro" id="IPR009061">
    <property type="entry name" value="DNA-bd_dom_put_sf"/>
</dbReference>
<dbReference type="SUPFAM" id="SSF46955">
    <property type="entry name" value="Putative DNA-binding domain"/>
    <property type="match status" value="1"/>
</dbReference>